<sequence>MPIEEFSTKPKWLLLKLLKSGPIPQIQTLSFVNEIRLDEEDVEEQSPTNPVHLQFAAVLARFAPMLALLSLSLCTLFLYFGRDDIPTSENLLLALIFIAIALFFAGKSKGLIHQSFLILSKQLGSRRTTTNGNGDFYEGEFHKGRCNGSEVYNYFVNGRYERDWVDERYDGYGIESWARGSRFRGQYRQGRRHGYGVYRFYIEDAYAREWCNGQSHGVGMQSCSDGSSYVGEFKCGVKHGLGSYHFR</sequence>
<reference evidence="1 2" key="1">
    <citation type="journal article" date="2022" name="Plant J.">
        <title>Chromosome-level genome of Camellia lanceoleosa provides a valuable resource for understanding genome evolution and self-incompatibility.</title>
        <authorList>
            <person name="Gong W."/>
            <person name="Xiao S."/>
            <person name="Wang L."/>
            <person name="Liao Z."/>
            <person name="Chang Y."/>
            <person name="Mo W."/>
            <person name="Hu G."/>
            <person name="Li W."/>
            <person name="Zhao G."/>
            <person name="Zhu H."/>
            <person name="Hu X."/>
            <person name="Ji K."/>
            <person name="Xiang X."/>
            <person name="Song Q."/>
            <person name="Yuan D."/>
            <person name="Jin S."/>
            <person name="Zhang L."/>
        </authorList>
    </citation>
    <scope>NUCLEOTIDE SEQUENCE [LARGE SCALE GENOMIC DNA]</scope>
    <source>
        <strain evidence="1">SQ_2022a</strain>
    </source>
</reference>
<dbReference type="Proteomes" id="UP001060215">
    <property type="component" value="Chromosome 11"/>
</dbReference>
<keyword evidence="2" id="KW-1185">Reference proteome</keyword>
<dbReference type="EMBL" id="CM045768">
    <property type="protein sequence ID" value="KAI7983708.1"/>
    <property type="molecule type" value="Genomic_DNA"/>
</dbReference>
<organism evidence="1 2">
    <name type="scientific">Camellia lanceoleosa</name>
    <dbReference type="NCBI Taxonomy" id="1840588"/>
    <lineage>
        <taxon>Eukaryota</taxon>
        <taxon>Viridiplantae</taxon>
        <taxon>Streptophyta</taxon>
        <taxon>Embryophyta</taxon>
        <taxon>Tracheophyta</taxon>
        <taxon>Spermatophyta</taxon>
        <taxon>Magnoliopsida</taxon>
        <taxon>eudicotyledons</taxon>
        <taxon>Gunneridae</taxon>
        <taxon>Pentapetalae</taxon>
        <taxon>asterids</taxon>
        <taxon>Ericales</taxon>
        <taxon>Theaceae</taxon>
        <taxon>Camellia</taxon>
    </lineage>
</organism>
<accession>A0ACC0F6H2</accession>
<evidence type="ECO:0000313" key="1">
    <source>
        <dbReference type="EMBL" id="KAI7983708.1"/>
    </source>
</evidence>
<gene>
    <name evidence="1" type="ORF">LOK49_LG15G02411</name>
</gene>
<comment type="caution">
    <text evidence="1">The sequence shown here is derived from an EMBL/GenBank/DDBJ whole genome shotgun (WGS) entry which is preliminary data.</text>
</comment>
<evidence type="ECO:0000313" key="2">
    <source>
        <dbReference type="Proteomes" id="UP001060215"/>
    </source>
</evidence>
<name>A0ACC0F6H2_9ERIC</name>
<proteinExistence type="predicted"/>
<protein>
    <submittedName>
        <fullName evidence="1">Uncharacterized protein</fullName>
    </submittedName>
</protein>